<evidence type="ECO:0000313" key="3">
    <source>
        <dbReference type="Proteomes" id="UP000199110"/>
    </source>
</evidence>
<evidence type="ECO:0000256" key="1">
    <source>
        <dbReference type="SAM" id="MobiDB-lite"/>
    </source>
</evidence>
<dbReference type="OrthoDB" id="5351104at2"/>
<dbReference type="RefSeq" id="WP_092780670.1">
    <property type="nucleotide sequence ID" value="NZ_FORA01000003.1"/>
</dbReference>
<accession>A0A1I3PYH7</accession>
<reference evidence="2 3" key="1">
    <citation type="submission" date="2016-10" db="EMBL/GenBank/DDBJ databases">
        <authorList>
            <person name="de Groot N.N."/>
        </authorList>
    </citation>
    <scope>NUCLEOTIDE SEQUENCE [LARGE SCALE GENOMIC DNA]</scope>
    <source>
        <strain evidence="2 3">DSM 19073</strain>
    </source>
</reference>
<dbReference type="AlphaFoldDB" id="A0A1I3PYH7"/>
<keyword evidence="3" id="KW-1185">Reference proteome</keyword>
<proteinExistence type="predicted"/>
<gene>
    <name evidence="2" type="ORF">SAMN04488095_2345</name>
</gene>
<dbReference type="STRING" id="390807.SAMN04488095_2345"/>
<organism evidence="2 3">
    <name type="scientific">Jannaschia pohangensis</name>
    <dbReference type="NCBI Taxonomy" id="390807"/>
    <lineage>
        <taxon>Bacteria</taxon>
        <taxon>Pseudomonadati</taxon>
        <taxon>Pseudomonadota</taxon>
        <taxon>Alphaproteobacteria</taxon>
        <taxon>Rhodobacterales</taxon>
        <taxon>Roseobacteraceae</taxon>
        <taxon>Jannaschia</taxon>
    </lineage>
</organism>
<dbReference type="EMBL" id="FORA01000003">
    <property type="protein sequence ID" value="SFJ26455.1"/>
    <property type="molecule type" value="Genomic_DNA"/>
</dbReference>
<name>A0A1I3PYH7_9RHOB</name>
<feature type="region of interest" description="Disordered" evidence="1">
    <location>
        <begin position="422"/>
        <end position="444"/>
    </location>
</feature>
<dbReference type="Proteomes" id="UP000199110">
    <property type="component" value="Unassembled WGS sequence"/>
</dbReference>
<evidence type="ECO:0008006" key="4">
    <source>
        <dbReference type="Google" id="ProtNLM"/>
    </source>
</evidence>
<sequence>MILVWSRHTGGTARRVIGYLLDETVPVVIGGRRDRIARDPAPEILRGDPRIVARTIDILETERRYRCATLSFAKNEVDIEKWRRRDRETLRRIDAAIELWMETAHSGFAPEARPPVLVSTHLHTGRLEINILVPACVMVPTASGRRIPRAFNPHPPVAASRVAWAAFEDTLNGAFSWHDPRDPRNAAAVRGPSWLERRAAALGRWIEARRGQGDDREDGRLDPREGARLDQEDARPRLLLAAKSIARGGATDRAGLLDGLAPMLDDLGWQVGGLRDDAIVLAPKDGAEGTPLIFHGTLCDAAPTPPDPMVLAAREQVLAAALERLRAAWTARAAENARVYGPDITRPSDLVDPAAILRVPAAPVLSAGLTLRRLAERLFDRIAHVAGYDAVTHALAGWAAGGGFDKVRRSLAALAAMSPIPRPKRVGTEVEGPTLPNHDDGPAP</sequence>
<evidence type="ECO:0000313" key="2">
    <source>
        <dbReference type="EMBL" id="SFJ26455.1"/>
    </source>
</evidence>
<protein>
    <recommendedName>
        <fullName evidence="4">Relaxase/Mobilisation nuclease domain-containing protein</fullName>
    </recommendedName>
</protein>